<keyword evidence="3" id="KW-1185">Reference proteome</keyword>
<proteinExistence type="predicted"/>
<evidence type="ECO:0000256" key="1">
    <source>
        <dbReference type="SAM" id="MobiDB-lite"/>
    </source>
</evidence>
<name>A0A9P6CIF2_9AGAR</name>
<organism evidence="2 3">
    <name type="scientific">Collybia nuda</name>
    <dbReference type="NCBI Taxonomy" id="64659"/>
    <lineage>
        <taxon>Eukaryota</taxon>
        <taxon>Fungi</taxon>
        <taxon>Dikarya</taxon>
        <taxon>Basidiomycota</taxon>
        <taxon>Agaricomycotina</taxon>
        <taxon>Agaricomycetes</taxon>
        <taxon>Agaricomycetidae</taxon>
        <taxon>Agaricales</taxon>
        <taxon>Tricholomatineae</taxon>
        <taxon>Clitocybaceae</taxon>
        <taxon>Collybia</taxon>
    </lineage>
</organism>
<feature type="region of interest" description="Disordered" evidence="1">
    <location>
        <begin position="1"/>
        <end position="61"/>
    </location>
</feature>
<comment type="caution">
    <text evidence="2">The sequence shown here is derived from an EMBL/GenBank/DDBJ whole genome shotgun (WGS) entry which is preliminary data.</text>
</comment>
<accession>A0A9P6CIF2</accession>
<feature type="compositionally biased region" description="Basic and acidic residues" evidence="1">
    <location>
        <begin position="135"/>
        <end position="149"/>
    </location>
</feature>
<reference evidence="2" key="1">
    <citation type="submission" date="2020-11" db="EMBL/GenBank/DDBJ databases">
        <authorList>
            <consortium name="DOE Joint Genome Institute"/>
            <person name="Ahrendt S."/>
            <person name="Riley R."/>
            <person name="Andreopoulos W."/>
            <person name="Labutti K."/>
            <person name="Pangilinan J."/>
            <person name="Ruiz-Duenas F.J."/>
            <person name="Barrasa J.M."/>
            <person name="Sanchez-Garcia M."/>
            <person name="Camarero S."/>
            <person name="Miyauchi S."/>
            <person name="Serrano A."/>
            <person name="Linde D."/>
            <person name="Babiker R."/>
            <person name="Drula E."/>
            <person name="Ayuso-Fernandez I."/>
            <person name="Pacheco R."/>
            <person name="Padilla G."/>
            <person name="Ferreira P."/>
            <person name="Barriuso J."/>
            <person name="Kellner H."/>
            <person name="Castanera R."/>
            <person name="Alfaro M."/>
            <person name="Ramirez L."/>
            <person name="Pisabarro A.G."/>
            <person name="Kuo A."/>
            <person name="Tritt A."/>
            <person name="Lipzen A."/>
            <person name="He G."/>
            <person name="Yan M."/>
            <person name="Ng V."/>
            <person name="Cullen D."/>
            <person name="Martin F."/>
            <person name="Rosso M.-N."/>
            <person name="Henrissat B."/>
            <person name="Hibbett D."/>
            <person name="Martinez A.T."/>
            <person name="Grigoriev I.V."/>
        </authorList>
    </citation>
    <scope>NUCLEOTIDE SEQUENCE</scope>
    <source>
        <strain evidence="2">CBS 247.69</strain>
    </source>
</reference>
<evidence type="ECO:0000313" key="3">
    <source>
        <dbReference type="Proteomes" id="UP000807353"/>
    </source>
</evidence>
<feature type="compositionally biased region" description="Polar residues" evidence="1">
    <location>
        <begin position="188"/>
        <end position="202"/>
    </location>
</feature>
<dbReference type="EMBL" id="MU150237">
    <property type="protein sequence ID" value="KAF9467287.1"/>
    <property type="molecule type" value="Genomic_DNA"/>
</dbReference>
<evidence type="ECO:0000313" key="2">
    <source>
        <dbReference type="EMBL" id="KAF9467287.1"/>
    </source>
</evidence>
<sequence>MDNPSPAVLPIPRLRLSRNAHLYETSGAGPSRSRFQDHLLSTPVDFNHNSEDNSDDDQLPTPRITSTIMLGSAETPAERLRAVLARVPTSAKSTHMPHSPVRTPSILDSDFEPPDGYPATPTIARESLKAIFSRAVRDPGDTPQKERDKLKRRNSIDASEVEASPRVSERTKNKGKRRSLSDEDVEKPTQSEASFRSSQAATFDTLRERLTNSHTQIKDQQTVPDYFSHDTTTILRNIHTSHSPPAATSAPQESLRMSANSQFQFESNLLEQDSEMQRVIEGFDSYEDSGPGQRLGRNLTYPFLTATQLCNNQRHFPPRGLQPSNHSPKNIYRHLLKLHRDFKPHFSTQKVTH</sequence>
<feature type="region of interest" description="Disordered" evidence="1">
    <location>
        <begin position="88"/>
        <end position="121"/>
    </location>
</feature>
<dbReference type="Proteomes" id="UP000807353">
    <property type="component" value="Unassembled WGS sequence"/>
</dbReference>
<feature type="region of interest" description="Disordered" evidence="1">
    <location>
        <begin position="133"/>
        <end position="202"/>
    </location>
</feature>
<dbReference type="AlphaFoldDB" id="A0A9P6CIF2"/>
<protein>
    <submittedName>
        <fullName evidence="2">Uncharacterized protein</fullName>
    </submittedName>
</protein>
<gene>
    <name evidence="2" type="ORF">BDZ94DRAFT_1156163</name>
</gene>
<dbReference type="OrthoDB" id="3230534at2759"/>